<accession>A0ABP0SD07</accession>
<evidence type="ECO:0000256" key="2">
    <source>
        <dbReference type="SAM" id="Phobius"/>
    </source>
</evidence>
<reference evidence="3 4" key="1">
    <citation type="submission" date="2024-02" db="EMBL/GenBank/DDBJ databases">
        <authorList>
            <person name="Chen Y."/>
            <person name="Shah S."/>
            <person name="Dougan E. K."/>
            <person name="Thang M."/>
            <person name="Chan C."/>
        </authorList>
    </citation>
    <scope>NUCLEOTIDE SEQUENCE [LARGE SCALE GENOMIC DNA]</scope>
</reference>
<feature type="region of interest" description="Disordered" evidence="1">
    <location>
        <begin position="1"/>
        <end position="67"/>
    </location>
</feature>
<name>A0ABP0SD07_9DINO</name>
<organism evidence="3 4">
    <name type="scientific">Durusdinium trenchii</name>
    <dbReference type="NCBI Taxonomy" id="1381693"/>
    <lineage>
        <taxon>Eukaryota</taxon>
        <taxon>Sar</taxon>
        <taxon>Alveolata</taxon>
        <taxon>Dinophyceae</taxon>
        <taxon>Suessiales</taxon>
        <taxon>Symbiodiniaceae</taxon>
        <taxon>Durusdinium</taxon>
    </lineage>
</organism>
<keyword evidence="2" id="KW-0812">Transmembrane</keyword>
<keyword evidence="2" id="KW-1133">Transmembrane helix</keyword>
<comment type="caution">
    <text evidence="3">The sequence shown here is derived from an EMBL/GenBank/DDBJ whole genome shotgun (WGS) entry which is preliminary data.</text>
</comment>
<dbReference type="EMBL" id="CAXAMM010043475">
    <property type="protein sequence ID" value="CAK9110229.1"/>
    <property type="molecule type" value="Genomic_DNA"/>
</dbReference>
<dbReference type="Proteomes" id="UP001642464">
    <property type="component" value="Unassembled WGS sequence"/>
</dbReference>
<proteinExistence type="predicted"/>
<feature type="non-terminal residue" evidence="3">
    <location>
        <position position="294"/>
    </location>
</feature>
<protein>
    <submittedName>
        <fullName evidence="3">Uncharacterized protein</fullName>
    </submittedName>
</protein>
<evidence type="ECO:0000313" key="3">
    <source>
        <dbReference type="EMBL" id="CAK9110229.1"/>
    </source>
</evidence>
<keyword evidence="4" id="KW-1185">Reference proteome</keyword>
<feature type="transmembrane region" description="Helical" evidence="2">
    <location>
        <begin position="75"/>
        <end position="96"/>
    </location>
</feature>
<gene>
    <name evidence="3" type="ORF">SCF082_LOCUS51208</name>
</gene>
<sequence length="294" mass="32187">MEQGLGSGAGTSAAHSTPRPPGVPPPERRRRGRGRDAKHGRTSADNGNASGEPLHGQQQQEHQAGSRKQWATEKLVAMLCVVLLITTSAVGNWVLLERLDLSSAQMQGFTFQEREAKVDRLPSSPMQLGLAREKLSGATTLVHLENGKEPIMLGSTQAVADHSVSPWVRTSALRRSLLYGLSTDVDRVHFDSLLALHLGETVADAHQLTPSVLRCDISNPEFGWEVHGVCVMFAQQGITDRMDGLDRSMQLLAQRLEQPAVFKWWPHAWGSVKDDHLTLMQSVMPATATMAKIK</sequence>
<evidence type="ECO:0000256" key="1">
    <source>
        <dbReference type="SAM" id="MobiDB-lite"/>
    </source>
</evidence>
<keyword evidence="2" id="KW-0472">Membrane</keyword>
<evidence type="ECO:0000313" key="4">
    <source>
        <dbReference type="Proteomes" id="UP001642464"/>
    </source>
</evidence>